<dbReference type="CDD" id="cd00180">
    <property type="entry name" value="PKc"/>
    <property type="match status" value="1"/>
</dbReference>
<evidence type="ECO:0000256" key="3">
    <source>
        <dbReference type="ARBA" id="ARBA00022741"/>
    </source>
</evidence>
<keyword evidence="1" id="KW-0723">Serine/threonine-protein kinase</keyword>
<protein>
    <recommendedName>
        <fullName evidence="6">Protein kinase domain-containing protein</fullName>
    </recommendedName>
</protein>
<gene>
    <name evidence="7" type="ORF">PPENT_87.1.T0020207</name>
</gene>
<keyword evidence="8" id="KW-1185">Reference proteome</keyword>
<reference evidence="7" key="1">
    <citation type="submission" date="2021-01" db="EMBL/GenBank/DDBJ databases">
        <authorList>
            <consortium name="Genoscope - CEA"/>
            <person name="William W."/>
        </authorList>
    </citation>
    <scope>NUCLEOTIDE SEQUENCE</scope>
</reference>
<keyword evidence="4" id="KW-0418">Kinase</keyword>
<dbReference type="InterPro" id="IPR000719">
    <property type="entry name" value="Prot_kinase_dom"/>
</dbReference>
<dbReference type="Pfam" id="PF00069">
    <property type="entry name" value="Pkinase"/>
    <property type="match status" value="1"/>
</dbReference>
<evidence type="ECO:0000256" key="1">
    <source>
        <dbReference type="ARBA" id="ARBA00022527"/>
    </source>
</evidence>
<feature type="domain" description="Protein kinase" evidence="6">
    <location>
        <begin position="52"/>
        <end position="319"/>
    </location>
</feature>
<organism evidence="7 8">
    <name type="scientific">Paramecium pentaurelia</name>
    <dbReference type="NCBI Taxonomy" id="43138"/>
    <lineage>
        <taxon>Eukaryota</taxon>
        <taxon>Sar</taxon>
        <taxon>Alveolata</taxon>
        <taxon>Ciliophora</taxon>
        <taxon>Intramacronucleata</taxon>
        <taxon>Oligohymenophorea</taxon>
        <taxon>Peniculida</taxon>
        <taxon>Parameciidae</taxon>
        <taxon>Paramecium</taxon>
    </lineage>
</organism>
<dbReference type="PROSITE" id="PS50011">
    <property type="entry name" value="PROTEIN_KINASE_DOM"/>
    <property type="match status" value="1"/>
</dbReference>
<name>A0A8S1S2D8_9CILI</name>
<dbReference type="GO" id="GO:0004674">
    <property type="term" value="F:protein serine/threonine kinase activity"/>
    <property type="evidence" value="ECO:0007669"/>
    <property type="project" value="UniProtKB-KW"/>
</dbReference>
<evidence type="ECO:0000313" key="7">
    <source>
        <dbReference type="EMBL" id="CAD8133054.1"/>
    </source>
</evidence>
<evidence type="ECO:0000259" key="6">
    <source>
        <dbReference type="PROSITE" id="PS50011"/>
    </source>
</evidence>
<proteinExistence type="predicted"/>
<keyword evidence="2" id="KW-0808">Transferase</keyword>
<dbReference type="OrthoDB" id="1668230at2759"/>
<dbReference type="GO" id="GO:0005524">
    <property type="term" value="F:ATP binding"/>
    <property type="evidence" value="ECO:0007669"/>
    <property type="project" value="UniProtKB-KW"/>
</dbReference>
<dbReference type="PANTHER" id="PTHR24349">
    <property type="entry name" value="SERINE/THREONINE-PROTEIN KINASE"/>
    <property type="match status" value="1"/>
</dbReference>
<dbReference type="AlphaFoldDB" id="A0A8S1S2D8"/>
<evidence type="ECO:0000256" key="4">
    <source>
        <dbReference type="ARBA" id="ARBA00022777"/>
    </source>
</evidence>
<accession>A0A8S1S2D8</accession>
<dbReference type="EMBL" id="CAJJDO010000002">
    <property type="protein sequence ID" value="CAD8133054.1"/>
    <property type="molecule type" value="Genomic_DNA"/>
</dbReference>
<comment type="caution">
    <text evidence="7">The sequence shown here is derived from an EMBL/GenBank/DDBJ whole genome shotgun (WGS) entry which is preliminary data.</text>
</comment>
<sequence length="482" mass="56779">MGTCSSKKGTLKCINLRNLQNNLVSEGPASPTLIFSKRNDHTLDFNYVDEVIQPSNLINENYLKYYNQIRHVDKVIQNQNSIIVQHILTRQIFIAEVLDNNDKTNKYISLISNLFHENLQDFVEIYYYCSQYTIIKNYCNGGSLESFILNESKHITIYQKQIILGQIFNVISYLHSKSIVHGNLTLKSFEIVDQSSTIQIKLVDFFSVVISDKKPAIKLKFSSPQLVQAYLDNQIIEPTFKDDVWSLGIIGVRIVYNFSLFTGNSFKDFLENVLYGKRNQIPQINDTYYYEIQDLLNQMLEVNPQKRIDMIEILESSFMNSFQFNLQPRNINPIMQSLQQILFYMMAEMYSDNSLEYLSQLKNTKRITRFQLATLVRKQYKHIYDQSESLFAVNQIFKSQSELQYIELISRFTDKRSIITKSNLQKAFQHFSNQQHYITLNDILPFFQEKEIQLKQAFKLFSQEKIDILQFFALMFDYLQQQ</sequence>
<dbReference type="InterPro" id="IPR050205">
    <property type="entry name" value="CDPK_Ser/Thr_kinases"/>
</dbReference>
<dbReference type="Proteomes" id="UP000689195">
    <property type="component" value="Unassembled WGS sequence"/>
</dbReference>
<dbReference type="SMART" id="SM00220">
    <property type="entry name" value="S_TKc"/>
    <property type="match status" value="1"/>
</dbReference>
<evidence type="ECO:0000313" key="8">
    <source>
        <dbReference type="Proteomes" id="UP000689195"/>
    </source>
</evidence>
<evidence type="ECO:0000256" key="5">
    <source>
        <dbReference type="ARBA" id="ARBA00022840"/>
    </source>
</evidence>
<evidence type="ECO:0000256" key="2">
    <source>
        <dbReference type="ARBA" id="ARBA00022679"/>
    </source>
</evidence>
<keyword evidence="3" id="KW-0547">Nucleotide-binding</keyword>
<keyword evidence="5" id="KW-0067">ATP-binding</keyword>